<dbReference type="Proteomes" id="UP000243797">
    <property type="component" value="Unassembled WGS sequence"/>
</dbReference>
<evidence type="ECO:0008006" key="7">
    <source>
        <dbReference type="Google" id="ProtNLM"/>
    </source>
</evidence>
<dbReference type="PANTHER" id="PTHR22889:SF0">
    <property type="entry name" value="WD REPEAT-CONTAINING PROTEIN 89"/>
    <property type="match status" value="1"/>
</dbReference>
<keyword evidence="1 3" id="KW-0853">WD repeat</keyword>
<protein>
    <recommendedName>
        <fullName evidence="7">WD40 repeat-like protein</fullName>
    </recommendedName>
</protein>
<dbReference type="InParanoid" id="A0A2K1QQF4"/>
<dbReference type="InterPro" id="IPR039328">
    <property type="entry name" value="WDR89"/>
</dbReference>
<evidence type="ECO:0000256" key="3">
    <source>
        <dbReference type="PROSITE-ProRule" id="PRU00221"/>
    </source>
</evidence>
<evidence type="ECO:0000256" key="4">
    <source>
        <dbReference type="SAM" id="MobiDB-lite"/>
    </source>
</evidence>
<gene>
    <name evidence="5" type="ORF">CAC42_7010</name>
</gene>
<evidence type="ECO:0000313" key="6">
    <source>
        <dbReference type="Proteomes" id="UP000243797"/>
    </source>
</evidence>
<dbReference type="Pfam" id="PF00400">
    <property type="entry name" value="WD40"/>
    <property type="match status" value="3"/>
</dbReference>
<dbReference type="PROSITE" id="PS50294">
    <property type="entry name" value="WD_REPEATS_REGION"/>
    <property type="match status" value="1"/>
</dbReference>
<reference evidence="5 6" key="1">
    <citation type="submission" date="2017-06" db="EMBL/GenBank/DDBJ databases">
        <title>Draft genome sequence of a variant of Elsinoe murrayae.</title>
        <authorList>
            <person name="Cheng Q."/>
        </authorList>
    </citation>
    <scope>NUCLEOTIDE SEQUENCE [LARGE SCALE GENOMIC DNA]</scope>
    <source>
        <strain evidence="5 6">CQ-2017a</strain>
    </source>
</reference>
<dbReference type="SUPFAM" id="SSF50978">
    <property type="entry name" value="WD40 repeat-like"/>
    <property type="match status" value="1"/>
</dbReference>
<dbReference type="EMBL" id="NKHZ01000051">
    <property type="protein sequence ID" value="PNS17327.1"/>
    <property type="molecule type" value="Genomic_DNA"/>
</dbReference>
<dbReference type="OrthoDB" id="25131at2759"/>
<dbReference type="PROSITE" id="PS50082">
    <property type="entry name" value="WD_REPEATS_2"/>
    <property type="match status" value="2"/>
</dbReference>
<dbReference type="InterPro" id="IPR036322">
    <property type="entry name" value="WD40_repeat_dom_sf"/>
</dbReference>
<organism evidence="5 6">
    <name type="scientific">Sphaceloma murrayae</name>
    <dbReference type="NCBI Taxonomy" id="2082308"/>
    <lineage>
        <taxon>Eukaryota</taxon>
        <taxon>Fungi</taxon>
        <taxon>Dikarya</taxon>
        <taxon>Ascomycota</taxon>
        <taxon>Pezizomycotina</taxon>
        <taxon>Dothideomycetes</taxon>
        <taxon>Dothideomycetidae</taxon>
        <taxon>Myriangiales</taxon>
        <taxon>Elsinoaceae</taxon>
        <taxon>Sphaceloma</taxon>
    </lineage>
</organism>
<dbReference type="STRING" id="2082308.A0A2K1QQF4"/>
<evidence type="ECO:0000256" key="1">
    <source>
        <dbReference type="ARBA" id="ARBA00022574"/>
    </source>
</evidence>
<dbReference type="SMART" id="SM00320">
    <property type="entry name" value="WD40"/>
    <property type="match status" value="4"/>
</dbReference>
<feature type="region of interest" description="Disordered" evidence="4">
    <location>
        <begin position="366"/>
        <end position="395"/>
    </location>
</feature>
<dbReference type="InterPro" id="IPR015943">
    <property type="entry name" value="WD40/YVTN_repeat-like_dom_sf"/>
</dbReference>
<dbReference type="InterPro" id="IPR001680">
    <property type="entry name" value="WD40_rpt"/>
</dbReference>
<accession>A0A2K1QQF4</accession>
<evidence type="ECO:0000256" key="2">
    <source>
        <dbReference type="ARBA" id="ARBA00022737"/>
    </source>
</evidence>
<dbReference type="PANTHER" id="PTHR22889">
    <property type="entry name" value="WD REPEAT-CONTAINING PROTEIN 89"/>
    <property type="match status" value="1"/>
</dbReference>
<feature type="repeat" description="WD" evidence="3">
    <location>
        <begin position="169"/>
        <end position="202"/>
    </location>
</feature>
<feature type="repeat" description="WD" evidence="3">
    <location>
        <begin position="56"/>
        <end position="97"/>
    </location>
</feature>
<comment type="caution">
    <text evidence="5">The sequence shown here is derived from an EMBL/GenBank/DDBJ whole genome shotgun (WGS) entry which is preliminary data.</text>
</comment>
<name>A0A2K1QQF4_9PEZI</name>
<dbReference type="Gene3D" id="2.130.10.10">
    <property type="entry name" value="YVTN repeat-like/Quinoprotein amine dehydrogenase"/>
    <property type="match status" value="2"/>
</dbReference>
<dbReference type="AlphaFoldDB" id="A0A2K1QQF4"/>
<dbReference type="FunCoup" id="A0A2K1QQF4">
    <property type="interactions" value="685"/>
</dbReference>
<evidence type="ECO:0000313" key="5">
    <source>
        <dbReference type="EMBL" id="PNS17327.1"/>
    </source>
</evidence>
<proteinExistence type="predicted"/>
<sequence>MSIASIAEELVSSDLSLPKDTYIYALAKLSNSVACIASDDSLHFLDEHSLKTKHRVASAHASVTSLAFVPGSQTLATAGRDGVVKVWDQRQNTSIKNLPIPNGQGISALAVNDNFVAAGTENTKEGPGDVGVYVWYAITLQAPFSSIQFFISNIYRDVRSPTVPFRSYLESHNDTITTLTFSPTSPSRLLSSSTDALLTLFNTTIADEDDAVQQVFNHSSAVHLATFLSADEVCAISSDETMAVYEVSKAEDVEKEDVHALSTVYGDVRGDLGAAYVAQLLKSGAETWVASGNFEGKELRLTPLARGEDKTEWRFQQPRAVVFPGAHGEEVVRDVLIDEGSRRVLSCGEDGMVKIWRVPEVGAGQMDVEEDAESAKKEKKKRKKREREKERFKPY</sequence>
<keyword evidence="6" id="KW-1185">Reference proteome</keyword>
<keyword evidence="2" id="KW-0677">Repeat</keyword>
<feature type="compositionally biased region" description="Basic residues" evidence="4">
    <location>
        <begin position="377"/>
        <end position="386"/>
    </location>
</feature>